<evidence type="ECO:0000313" key="2">
    <source>
        <dbReference type="Proteomes" id="UP000243739"/>
    </source>
</evidence>
<reference evidence="1 2" key="1">
    <citation type="submission" date="2016-09" db="EMBL/GenBank/DDBJ databases">
        <title>Draft genome sequence for the type strain of Vulcanibacillus modesticaldus BR, a strictly anaerobic, moderately thermophilic, and nitrate-reducing bacterium from deep sea-hydrothermal vents of the Mid-Atlantic Ridge.</title>
        <authorList>
            <person name="Abin C.A."/>
            <person name="Hollibaugh J.T."/>
        </authorList>
    </citation>
    <scope>NUCLEOTIDE SEQUENCE [LARGE SCALE GENOMIC DNA]</scope>
    <source>
        <strain evidence="1 2">BR</strain>
    </source>
</reference>
<evidence type="ECO:0008006" key="3">
    <source>
        <dbReference type="Google" id="ProtNLM"/>
    </source>
</evidence>
<name>A0A1D2YT78_9BACI</name>
<sequence length="221" mass="26208">MLQRYRKVYLKARISSQGKKVVKIEQLKKKIFRYSYFDKKLFSHETDSLEYLINDLQTLFKKNPLIIQRAINLIKVRDKISDLRATVQRNGKGELEIVSIAFRLSDKYSPITSTRAKSTVYSFNDFMKEYNYLIKKNKDTFKKEIEHFLKRLYTAIEQEYGFFGEIGIDFGVDRKGKLWFIEPNAKPAKDTLHLSQDKETIRKAFLLPLEYAKYITGFNQK</sequence>
<dbReference type="STRING" id="337097.BHF71_02970"/>
<dbReference type="SUPFAM" id="SSF56059">
    <property type="entry name" value="Glutathione synthetase ATP-binding domain-like"/>
    <property type="match status" value="1"/>
</dbReference>
<organism evidence="1 2">
    <name type="scientific">Vulcanibacillus modesticaldus</name>
    <dbReference type="NCBI Taxonomy" id="337097"/>
    <lineage>
        <taxon>Bacteria</taxon>
        <taxon>Bacillati</taxon>
        <taxon>Bacillota</taxon>
        <taxon>Bacilli</taxon>
        <taxon>Bacillales</taxon>
        <taxon>Bacillaceae</taxon>
        <taxon>Vulcanibacillus</taxon>
    </lineage>
</organism>
<proteinExistence type="predicted"/>
<accession>A0A1D2YT78</accession>
<dbReference type="Gene3D" id="3.30.470.20">
    <property type="entry name" value="ATP-grasp fold, B domain"/>
    <property type="match status" value="1"/>
</dbReference>
<dbReference type="EMBL" id="MIJF01000046">
    <property type="protein sequence ID" value="OEF98904.1"/>
    <property type="molecule type" value="Genomic_DNA"/>
</dbReference>
<dbReference type="InterPro" id="IPR026838">
    <property type="entry name" value="YheC/D"/>
</dbReference>
<evidence type="ECO:0000313" key="1">
    <source>
        <dbReference type="EMBL" id="OEF98904.1"/>
    </source>
</evidence>
<dbReference type="AlphaFoldDB" id="A0A1D2YT78"/>
<comment type="caution">
    <text evidence="1">The sequence shown here is derived from an EMBL/GenBank/DDBJ whole genome shotgun (WGS) entry which is preliminary data.</text>
</comment>
<gene>
    <name evidence="1" type="ORF">BHF71_02970</name>
</gene>
<dbReference type="Pfam" id="PF14398">
    <property type="entry name" value="ATPgrasp_YheCD"/>
    <property type="match status" value="1"/>
</dbReference>
<dbReference type="Proteomes" id="UP000243739">
    <property type="component" value="Unassembled WGS sequence"/>
</dbReference>
<keyword evidence="2" id="KW-1185">Reference proteome</keyword>
<protein>
    <recommendedName>
        <fullName evidence="3">ATP-grasp domain-containing protein</fullName>
    </recommendedName>
</protein>